<dbReference type="InterPro" id="IPR032783">
    <property type="entry name" value="AraC_lig"/>
</dbReference>
<dbReference type="PANTHER" id="PTHR46796:SF7">
    <property type="entry name" value="ARAC FAMILY TRANSCRIPTIONAL REGULATOR"/>
    <property type="match status" value="1"/>
</dbReference>
<dbReference type="SUPFAM" id="SSF51215">
    <property type="entry name" value="Regulatory protein AraC"/>
    <property type="match status" value="1"/>
</dbReference>
<dbReference type="GO" id="GO:0043565">
    <property type="term" value="F:sequence-specific DNA binding"/>
    <property type="evidence" value="ECO:0007669"/>
    <property type="project" value="InterPro"/>
</dbReference>
<dbReference type="EMBL" id="VCLA01000013">
    <property type="protein sequence ID" value="MQS99009.1"/>
    <property type="molecule type" value="Genomic_DNA"/>
</dbReference>
<dbReference type="InterPro" id="IPR018060">
    <property type="entry name" value="HTH_AraC"/>
</dbReference>
<comment type="caution">
    <text evidence="5">The sequence shown here is derived from an EMBL/GenBank/DDBJ whole genome shotgun (WGS) entry which is preliminary data.</text>
</comment>
<proteinExistence type="predicted"/>
<sequence length="353" mass="37687">MDPVETTPADTAETCVNTDATATADAAVSTAADVAVPTAADVDDLVSELLKPLRLTGVFDSRWHVRAPWAIEGDAGVRCAVLHYVTGGGCWLTGEGRTPIRLRGGDLAVLPTGARHRLSDHPERRGGASLCTAPGTFGRLTSGEIRIEGNGGPESRLLCAGLHYDESAATGVYQALPWALVLDRAQVDNEPLLRDTLRLLAATDRPVGPGDRLVTLRAFEMALVLAMRHLLREAADNPASLPVLRHPGVGRAMTLIAARFAEPWTVESLAREVGMSRSAFTAAFRELVGASPARHLTGRRMQEAARLLTETSLPQSAVPQRVGYQSAVGFHLAFRKWYGMTPGEYRTGSPSAA</sequence>
<dbReference type="InterPro" id="IPR050204">
    <property type="entry name" value="AraC_XylS_family_regulators"/>
</dbReference>
<evidence type="ECO:0000313" key="5">
    <source>
        <dbReference type="EMBL" id="MQS99009.1"/>
    </source>
</evidence>
<feature type="domain" description="HTH araC/xylS-type" evidence="4">
    <location>
        <begin position="250"/>
        <end position="348"/>
    </location>
</feature>
<accession>A0A646KA90</accession>
<keyword evidence="1" id="KW-0805">Transcription regulation</keyword>
<dbReference type="AlphaFoldDB" id="A0A646KA90"/>
<dbReference type="InterPro" id="IPR009057">
    <property type="entry name" value="Homeodomain-like_sf"/>
</dbReference>
<keyword evidence="6" id="KW-1185">Reference proteome</keyword>
<keyword evidence="2" id="KW-0238">DNA-binding</keyword>
<dbReference type="PANTHER" id="PTHR46796">
    <property type="entry name" value="HTH-TYPE TRANSCRIPTIONAL ACTIVATOR RHAS-RELATED"/>
    <property type="match status" value="1"/>
</dbReference>
<gene>
    <name evidence="5" type="ORF">FF041_01950</name>
</gene>
<evidence type="ECO:0000256" key="2">
    <source>
        <dbReference type="ARBA" id="ARBA00023125"/>
    </source>
</evidence>
<dbReference type="Pfam" id="PF12833">
    <property type="entry name" value="HTH_18"/>
    <property type="match status" value="1"/>
</dbReference>
<dbReference type="PROSITE" id="PS01124">
    <property type="entry name" value="HTH_ARAC_FAMILY_2"/>
    <property type="match status" value="1"/>
</dbReference>
<dbReference type="Gene3D" id="1.10.10.60">
    <property type="entry name" value="Homeodomain-like"/>
    <property type="match status" value="2"/>
</dbReference>
<dbReference type="SMART" id="SM00342">
    <property type="entry name" value="HTH_ARAC"/>
    <property type="match status" value="1"/>
</dbReference>
<dbReference type="Pfam" id="PF12852">
    <property type="entry name" value="Cupin_6"/>
    <property type="match status" value="1"/>
</dbReference>
<keyword evidence="3" id="KW-0804">Transcription</keyword>
<dbReference type="GO" id="GO:0003700">
    <property type="term" value="F:DNA-binding transcription factor activity"/>
    <property type="evidence" value="ECO:0007669"/>
    <property type="project" value="InterPro"/>
</dbReference>
<evidence type="ECO:0000256" key="1">
    <source>
        <dbReference type="ARBA" id="ARBA00023015"/>
    </source>
</evidence>
<evidence type="ECO:0000256" key="3">
    <source>
        <dbReference type="ARBA" id="ARBA00023163"/>
    </source>
</evidence>
<evidence type="ECO:0000259" key="4">
    <source>
        <dbReference type="PROSITE" id="PS01124"/>
    </source>
</evidence>
<protein>
    <submittedName>
        <fullName evidence="5">AraC family transcriptional regulator</fullName>
    </submittedName>
</protein>
<dbReference type="OrthoDB" id="241790at2"/>
<reference evidence="5 6" key="1">
    <citation type="submission" date="2019-05" db="EMBL/GenBank/DDBJ databases">
        <title>Comparative genomics and metabolomics analyses of clavulanic acid producing Streptomyces species provides insight into specialized metabolism and evolution of beta-lactam biosynthetic gene clusters.</title>
        <authorList>
            <person name="Moore M.A."/>
            <person name="Cruz-Morales P."/>
            <person name="Barona Gomez F."/>
            <person name="Kapil T."/>
        </authorList>
    </citation>
    <scope>NUCLEOTIDE SEQUENCE [LARGE SCALE GENOMIC DNA]</scope>
    <source>
        <strain evidence="5 6">NRRL 5741</strain>
    </source>
</reference>
<evidence type="ECO:0000313" key="6">
    <source>
        <dbReference type="Proteomes" id="UP000419138"/>
    </source>
</evidence>
<dbReference type="Proteomes" id="UP000419138">
    <property type="component" value="Unassembled WGS sequence"/>
</dbReference>
<dbReference type="InterPro" id="IPR037923">
    <property type="entry name" value="HTH-like"/>
</dbReference>
<organism evidence="5 6">
    <name type="scientific">Streptomyces jumonjinensis</name>
    <dbReference type="NCBI Taxonomy" id="1945"/>
    <lineage>
        <taxon>Bacteria</taxon>
        <taxon>Bacillati</taxon>
        <taxon>Actinomycetota</taxon>
        <taxon>Actinomycetes</taxon>
        <taxon>Kitasatosporales</taxon>
        <taxon>Streptomycetaceae</taxon>
        <taxon>Streptomyces</taxon>
    </lineage>
</organism>
<dbReference type="SUPFAM" id="SSF46689">
    <property type="entry name" value="Homeodomain-like"/>
    <property type="match status" value="2"/>
</dbReference>
<name>A0A646KA90_STRJU</name>